<feature type="compositionally biased region" description="Basic and acidic residues" evidence="2">
    <location>
        <begin position="587"/>
        <end position="610"/>
    </location>
</feature>
<evidence type="ECO:0000313" key="4">
    <source>
        <dbReference type="Proteomes" id="UP000620104"/>
    </source>
</evidence>
<sequence>MWTLAGLFESANQLSRRPLPGKWPDDVSDTSISGMSLMEDGSIGDVWFEGVNNTLTICLLAIFSAMQRLFSSFLTWIHRTPCAACVGLAETLASKVEQLEFIKQSCVFLQNANARLQADSAVTQQMIQLLQRKMKKTEDLEAGERELKELHAKLEVFLTRRSSQLDEKQRELAELEANLIQQKPRLEQMRQDGQSLAEQVQALTKENEELKTRASPGSPVRRECQQLAECKELLQRQLSAADARYNDLLTKYKERARKLELAEEAAKVTSAVTQELEVAREDIEMFEHQIMCQQDTIRELRRLLNEGRKTASEESREMLAYHRAEIEVLREESSERVDAVKREHKQDLAIMQETVNAFYRKKLREWDERERMLIEETKLQCAMDAETDMRAAVSRQLEERMRLLEDDKKKREQMWRDKAADLEKQKEALALEMEKAEIATKEREDSWHEVTEARINDRLRVLQLDIKLRDTWWHRKLSKLQMEKKKLARHLAGIVAFMRGPNADAGEPASGNGQPAETFSCRLPSIANRVATSIAESEPRNKVPNQRERRVASDDQAIQEPGLRTDGLKDSQQTKSSPDDLLLPLSRNRDKLGNAGPPRHDGQSKRHADKTCTAQNDVNSLASTVEDARLDRKLVKAQKFLDRMVAVDERTDGNLRVAKNEIDTRQDLTLNTELPIREKAIEEKKPATWSTQRSLPEREQKGTKEKPPTNLELSAQPESEKLEVFPAGDPSVAPPKKTNQRKTLPARQRPVQAVSPFRAAEADDNNPDGQVRQSFADVPFNKHFTVRPHRIDAASFKKRKDNLATPCPAWAASIQAGFLPSLLDRPELQDSCRVGGRK</sequence>
<dbReference type="EMBL" id="BLZA01000011">
    <property type="protein sequence ID" value="GHJ85234.1"/>
    <property type="molecule type" value="Genomic_DNA"/>
</dbReference>
<protein>
    <submittedName>
        <fullName evidence="3">Uncharacterized protein</fullName>
    </submittedName>
</protein>
<feature type="coiled-coil region" evidence="1">
    <location>
        <begin position="133"/>
        <end position="251"/>
    </location>
</feature>
<feature type="compositionally biased region" description="Basic and acidic residues" evidence="2">
    <location>
        <begin position="537"/>
        <end position="553"/>
    </location>
</feature>
<feature type="region of interest" description="Disordered" evidence="2">
    <location>
        <begin position="530"/>
        <end position="615"/>
    </location>
</feature>
<gene>
    <name evidence="3" type="ORF">NliqN6_1636</name>
</gene>
<keyword evidence="1" id="KW-0175">Coiled coil</keyword>
<reference evidence="3" key="1">
    <citation type="submission" date="2020-07" db="EMBL/GenBank/DDBJ databases">
        <title>Draft Genome Sequence of a Deep-Sea Yeast, Naganishia (Cryptococcus) liquefaciens strain N6.</title>
        <authorList>
            <person name="Han Y.W."/>
            <person name="Kajitani R."/>
            <person name="Morimoto H."/>
            <person name="Parhat M."/>
            <person name="Tsubouchi H."/>
            <person name="Bakenova O."/>
            <person name="Ogata M."/>
            <person name="Argunhan B."/>
            <person name="Aoki R."/>
            <person name="Kajiwara S."/>
            <person name="Itoh T."/>
            <person name="Iwasaki H."/>
        </authorList>
    </citation>
    <scope>NUCLEOTIDE SEQUENCE</scope>
    <source>
        <strain evidence="3">N6</strain>
    </source>
</reference>
<dbReference type="Proteomes" id="UP000620104">
    <property type="component" value="Unassembled WGS sequence"/>
</dbReference>
<evidence type="ECO:0000313" key="3">
    <source>
        <dbReference type="EMBL" id="GHJ85234.1"/>
    </source>
</evidence>
<comment type="caution">
    <text evidence="3">The sequence shown here is derived from an EMBL/GenBank/DDBJ whole genome shotgun (WGS) entry which is preliminary data.</text>
</comment>
<evidence type="ECO:0000256" key="2">
    <source>
        <dbReference type="SAM" id="MobiDB-lite"/>
    </source>
</evidence>
<feature type="compositionally biased region" description="Basic and acidic residues" evidence="2">
    <location>
        <begin position="695"/>
        <end position="707"/>
    </location>
</feature>
<name>A0A8H3TS42_9TREE</name>
<organism evidence="3 4">
    <name type="scientific">Naganishia liquefaciens</name>
    <dbReference type="NCBI Taxonomy" id="104408"/>
    <lineage>
        <taxon>Eukaryota</taxon>
        <taxon>Fungi</taxon>
        <taxon>Dikarya</taxon>
        <taxon>Basidiomycota</taxon>
        <taxon>Agaricomycotina</taxon>
        <taxon>Tremellomycetes</taxon>
        <taxon>Filobasidiales</taxon>
        <taxon>Filobasidiaceae</taxon>
        <taxon>Naganishia</taxon>
    </lineage>
</organism>
<proteinExistence type="predicted"/>
<evidence type="ECO:0000256" key="1">
    <source>
        <dbReference type="SAM" id="Coils"/>
    </source>
</evidence>
<feature type="region of interest" description="Disordered" evidence="2">
    <location>
        <begin position="682"/>
        <end position="752"/>
    </location>
</feature>
<feature type="coiled-coil region" evidence="1">
    <location>
        <begin position="297"/>
        <end position="343"/>
    </location>
</feature>
<dbReference type="AlphaFoldDB" id="A0A8H3TS42"/>
<feature type="coiled-coil region" evidence="1">
    <location>
        <begin position="394"/>
        <end position="442"/>
    </location>
</feature>
<keyword evidence="4" id="KW-1185">Reference proteome</keyword>
<accession>A0A8H3TS42</accession>